<dbReference type="InterPro" id="IPR043132">
    <property type="entry name" value="BCAT-like_C"/>
</dbReference>
<dbReference type="OrthoDB" id="9803598at2"/>
<protein>
    <submittedName>
        <fullName evidence="2">Bifunctional aminodeoxychorismate synthase component I/aminotransferase</fullName>
    </submittedName>
</protein>
<proteinExistence type="predicted"/>
<dbReference type="InterPro" id="IPR001544">
    <property type="entry name" value="Aminotrans_IV"/>
</dbReference>
<evidence type="ECO:0000313" key="2">
    <source>
        <dbReference type="EMBL" id="TBR82347.1"/>
    </source>
</evidence>
<dbReference type="RefSeq" id="WP_131163334.1">
    <property type="nucleotide sequence ID" value="NZ_QPGQ01000010.1"/>
</dbReference>
<keyword evidence="2" id="KW-0032">Aminotransferase</keyword>
<dbReference type="Pfam" id="PF00425">
    <property type="entry name" value="Chorismate_bind"/>
    <property type="match status" value="1"/>
</dbReference>
<dbReference type="Gene3D" id="3.60.120.10">
    <property type="entry name" value="Anthranilate synthase"/>
    <property type="match status" value="1"/>
</dbReference>
<dbReference type="PANTHER" id="PTHR11236">
    <property type="entry name" value="AMINOBENZOATE/ANTHRANILATE SYNTHASE"/>
    <property type="match status" value="1"/>
</dbReference>
<dbReference type="InterPro" id="IPR043131">
    <property type="entry name" value="BCAT-like_N"/>
</dbReference>
<dbReference type="Gene3D" id="3.20.10.10">
    <property type="entry name" value="D-amino Acid Aminotransferase, subunit A, domain 2"/>
    <property type="match status" value="1"/>
</dbReference>
<gene>
    <name evidence="2" type="ORF">DU473_00465</name>
</gene>
<accession>A0A4Q9JVV6</accession>
<dbReference type="InterPro" id="IPR036038">
    <property type="entry name" value="Aminotransferase-like"/>
</dbReference>
<name>A0A4Q9JVV6_9BACT</name>
<dbReference type="InterPro" id="IPR005801">
    <property type="entry name" value="ADC_synthase"/>
</dbReference>
<feature type="domain" description="Chorismate-utilising enzyme C-terminal" evidence="1">
    <location>
        <begin position="101"/>
        <end position="352"/>
    </location>
</feature>
<dbReference type="PRINTS" id="PR00095">
    <property type="entry name" value="ANTSNTHASEI"/>
</dbReference>
<evidence type="ECO:0000259" key="1">
    <source>
        <dbReference type="Pfam" id="PF00425"/>
    </source>
</evidence>
<dbReference type="Pfam" id="PF01063">
    <property type="entry name" value="Aminotran_4"/>
    <property type="match status" value="1"/>
</dbReference>
<keyword evidence="3" id="KW-1185">Reference proteome</keyword>
<comment type="caution">
    <text evidence="2">The sequence shown here is derived from an EMBL/GenBank/DDBJ whole genome shotgun (WGS) entry which is preliminary data.</text>
</comment>
<dbReference type="InterPro" id="IPR019999">
    <property type="entry name" value="Anth_synth_I-like"/>
</dbReference>
<keyword evidence="2" id="KW-0808">Transferase</keyword>
<dbReference type="Gene3D" id="3.30.470.10">
    <property type="match status" value="1"/>
</dbReference>
<dbReference type="GO" id="GO:0046820">
    <property type="term" value="F:4-amino-4-deoxychorismate synthase activity"/>
    <property type="evidence" value="ECO:0007669"/>
    <property type="project" value="TreeGrafter"/>
</dbReference>
<dbReference type="SUPFAM" id="SSF56752">
    <property type="entry name" value="D-aminoacid aminotransferase-like PLP-dependent enzymes"/>
    <property type="match status" value="1"/>
</dbReference>
<organism evidence="2 3">
    <name type="scientific">Campylobacter novaezeelandiae</name>
    <dbReference type="NCBI Taxonomy" id="2267891"/>
    <lineage>
        <taxon>Bacteria</taxon>
        <taxon>Pseudomonadati</taxon>
        <taxon>Campylobacterota</taxon>
        <taxon>Epsilonproteobacteria</taxon>
        <taxon>Campylobacterales</taxon>
        <taxon>Campylobacteraceae</taxon>
        <taxon>Campylobacter</taxon>
    </lineage>
</organism>
<sequence>MKNKKDFAVFGDFLYYDLKYTLKAFNQKQSKKIFAFVEKHKDKFYFLAFFRYEFYKYLEDKHYKSTIPYCLFFAYKKRKIFKALKIDEEKYMPSFIKKLDKKEYYKKFNKVKEIIAKGQSYQVNLTQELKLFSHLDSFDLFNLLLKKQNTKYKAYIKNDLLELLCFSPELFFKTDKRKIITKPMKGTIQRGKDEQEDNKNKLFLKNDIKNLSENVMIVDLLRNDLSKLIKKHSMQSKLFNIESHPTLHQMTSLIKGKLKKNINIYKIFKALFPCGSITGAPKLETIKVINKLEKRQRGIYCGSIGLIHKDKSIFNVSIRTLEKEKKYFKYGVGSGLVWDSNKEEEFKELELKTKFLNTYNFYLFETMLYKNGKILFLQEHIKRLLKSAQILNFNTQKLKKDFQQTLNQDLNLNIFKKLKLLELDNKIFNEDHVFFQSFTLNNFHQNEGILKLILYKDGRYKLDIKKLDYSLNNKLILSKEKIFSKNDTLFFKSSLRKLYNEKSTLWKEKKCYDIAFFNENNELCEGSRTNILIKKDQIFYTPTLKSGLLNGIYRKILLDLKIIKEKKLFKEDLINADEIYCINSVRGLKRVVL</sequence>
<reference evidence="2 3" key="1">
    <citation type="submission" date="2018-07" db="EMBL/GenBank/DDBJ databases">
        <title>Campylobacter zealandensis sp. nov., isolated from birds and water in New Zealand.</title>
        <authorList>
            <person name="Wilkinson D.A."/>
            <person name="Biggs P.J."/>
            <person name="French N.P."/>
            <person name="Midwinter A.C."/>
        </authorList>
    </citation>
    <scope>NUCLEOTIDE SEQUENCE [LARGE SCALE GENOMIC DNA]</scope>
    <source>
        <strain evidence="2 3">B423b</strain>
    </source>
</reference>
<evidence type="ECO:0000313" key="3">
    <source>
        <dbReference type="Proteomes" id="UP000292583"/>
    </source>
</evidence>
<dbReference type="GO" id="GO:0000162">
    <property type="term" value="P:L-tryptophan biosynthetic process"/>
    <property type="evidence" value="ECO:0007669"/>
    <property type="project" value="TreeGrafter"/>
</dbReference>
<dbReference type="AlphaFoldDB" id="A0A4Q9JVV6"/>
<dbReference type="SUPFAM" id="SSF56322">
    <property type="entry name" value="ADC synthase"/>
    <property type="match status" value="1"/>
</dbReference>
<dbReference type="InterPro" id="IPR015890">
    <property type="entry name" value="Chorismate_C"/>
</dbReference>
<dbReference type="EMBL" id="QPGR01000001">
    <property type="protein sequence ID" value="TBR82347.1"/>
    <property type="molecule type" value="Genomic_DNA"/>
</dbReference>
<dbReference type="Proteomes" id="UP000292583">
    <property type="component" value="Unassembled WGS sequence"/>
</dbReference>
<dbReference type="PANTHER" id="PTHR11236:SF50">
    <property type="entry name" value="AMINODEOXYCHORISMATE SYNTHASE COMPONENT 1"/>
    <property type="match status" value="1"/>
</dbReference>